<protein>
    <submittedName>
        <fullName evidence="2">Uncharacterized protein</fullName>
    </submittedName>
</protein>
<keyword evidence="3" id="KW-1185">Reference proteome</keyword>
<feature type="transmembrane region" description="Helical" evidence="1">
    <location>
        <begin position="81"/>
        <end position="100"/>
    </location>
</feature>
<keyword evidence="1" id="KW-0812">Transmembrane</keyword>
<keyword evidence="1" id="KW-0472">Membrane</keyword>
<evidence type="ECO:0000256" key="1">
    <source>
        <dbReference type="SAM" id="Phobius"/>
    </source>
</evidence>
<accession>A0AA39PHK0</accession>
<proteinExistence type="predicted"/>
<reference evidence="2" key="1">
    <citation type="submission" date="2023-06" db="EMBL/GenBank/DDBJ databases">
        <authorList>
            <consortium name="Lawrence Berkeley National Laboratory"/>
            <person name="Ahrendt S."/>
            <person name="Sahu N."/>
            <person name="Indic B."/>
            <person name="Wong-Bajracharya J."/>
            <person name="Merenyi Z."/>
            <person name="Ke H.-M."/>
            <person name="Monk M."/>
            <person name="Kocsube S."/>
            <person name="Drula E."/>
            <person name="Lipzen A."/>
            <person name="Balint B."/>
            <person name="Henrissat B."/>
            <person name="Andreopoulos B."/>
            <person name="Martin F.M."/>
            <person name="Harder C.B."/>
            <person name="Rigling D."/>
            <person name="Ford K.L."/>
            <person name="Foster G.D."/>
            <person name="Pangilinan J."/>
            <person name="Papanicolaou A."/>
            <person name="Barry K."/>
            <person name="LaButti K."/>
            <person name="Viragh M."/>
            <person name="Koriabine M."/>
            <person name="Yan M."/>
            <person name="Riley R."/>
            <person name="Champramary S."/>
            <person name="Plett K.L."/>
            <person name="Tsai I.J."/>
            <person name="Slot J."/>
            <person name="Sipos G."/>
            <person name="Plett J."/>
            <person name="Nagy L.G."/>
            <person name="Grigoriev I.V."/>
        </authorList>
    </citation>
    <scope>NUCLEOTIDE SEQUENCE</scope>
    <source>
        <strain evidence="2">HWK02</strain>
    </source>
</reference>
<organism evidence="2 3">
    <name type="scientific">Armillaria luteobubalina</name>
    <dbReference type="NCBI Taxonomy" id="153913"/>
    <lineage>
        <taxon>Eukaryota</taxon>
        <taxon>Fungi</taxon>
        <taxon>Dikarya</taxon>
        <taxon>Basidiomycota</taxon>
        <taxon>Agaricomycotina</taxon>
        <taxon>Agaricomycetes</taxon>
        <taxon>Agaricomycetidae</taxon>
        <taxon>Agaricales</taxon>
        <taxon>Marasmiineae</taxon>
        <taxon>Physalacriaceae</taxon>
        <taxon>Armillaria</taxon>
    </lineage>
</organism>
<dbReference type="AlphaFoldDB" id="A0AA39PHK0"/>
<name>A0AA39PHK0_9AGAR</name>
<sequence>MLAYSRPTRTGSNEVVLVCTLSSLEYHKSKDVAQHLIPDQRAAPPVPFELKGQVSTDKWEMRIDAVKSIAGRYSKPIMERVWLIVGFLSSFVLSLLLYHFVLSKLLVRGHESERPERQTLAAAISLGIFAGLDLLVVAPMLVWKYMGSRAIAAVLQRWEQVDRAQFGQHACLWKAGVPGVFRTTLMLTIKIPPAPGPTTFHPDAYLPSYINGPHDDGAYFYPYQRAEPGLPHMSVIGNVPIHIHEKSVFEEVRI</sequence>
<feature type="non-terminal residue" evidence="2">
    <location>
        <position position="1"/>
    </location>
</feature>
<comment type="caution">
    <text evidence="2">The sequence shown here is derived from an EMBL/GenBank/DDBJ whole genome shotgun (WGS) entry which is preliminary data.</text>
</comment>
<gene>
    <name evidence="2" type="ORF">EDD18DRAFT_1197150</name>
</gene>
<dbReference type="EMBL" id="JAUEPU010000053">
    <property type="protein sequence ID" value="KAK0484366.1"/>
    <property type="molecule type" value="Genomic_DNA"/>
</dbReference>
<evidence type="ECO:0000313" key="2">
    <source>
        <dbReference type="EMBL" id="KAK0484366.1"/>
    </source>
</evidence>
<dbReference type="Proteomes" id="UP001175228">
    <property type="component" value="Unassembled WGS sequence"/>
</dbReference>
<keyword evidence="1" id="KW-1133">Transmembrane helix</keyword>
<feature type="transmembrane region" description="Helical" evidence="1">
    <location>
        <begin position="120"/>
        <end position="143"/>
    </location>
</feature>
<evidence type="ECO:0000313" key="3">
    <source>
        <dbReference type="Proteomes" id="UP001175228"/>
    </source>
</evidence>